<evidence type="ECO:0008006" key="4">
    <source>
        <dbReference type="Google" id="ProtNLM"/>
    </source>
</evidence>
<feature type="signal peptide" evidence="1">
    <location>
        <begin position="1"/>
        <end position="21"/>
    </location>
</feature>
<dbReference type="Proteomes" id="UP000184036">
    <property type="component" value="Unassembled WGS sequence"/>
</dbReference>
<organism evidence="2 3">
    <name type="scientific">Flavobacterium segetis</name>
    <dbReference type="NCBI Taxonomy" id="271157"/>
    <lineage>
        <taxon>Bacteria</taxon>
        <taxon>Pseudomonadati</taxon>
        <taxon>Bacteroidota</taxon>
        <taxon>Flavobacteriia</taxon>
        <taxon>Flavobacteriales</taxon>
        <taxon>Flavobacteriaceae</taxon>
        <taxon>Flavobacterium</taxon>
    </lineage>
</organism>
<dbReference type="AlphaFoldDB" id="A0A1M5H0C6"/>
<evidence type="ECO:0000256" key="1">
    <source>
        <dbReference type="SAM" id="SignalP"/>
    </source>
</evidence>
<dbReference type="EMBL" id="FQWE01000004">
    <property type="protein sequence ID" value="SHG09461.1"/>
    <property type="molecule type" value="Genomic_DNA"/>
</dbReference>
<keyword evidence="3" id="KW-1185">Reference proteome</keyword>
<evidence type="ECO:0000313" key="2">
    <source>
        <dbReference type="EMBL" id="SHG09461.1"/>
    </source>
</evidence>
<protein>
    <recommendedName>
        <fullName evidence="4">Outer membrane protein beta-barrel domain-containing protein</fullName>
    </recommendedName>
</protein>
<reference evidence="3" key="1">
    <citation type="submission" date="2016-11" db="EMBL/GenBank/DDBJ databases">
        <authorList>
            <person name="Varghese N."/>
            <person name="Submissions S."/>
        </authorList>
    </citation>
    <scope>NUCLEOTIDE SEQUENCE [LARGE SCALE GENOMIC DNA]</scope>
    <source>
        <strain evidence="3">DSM 19741</strain>
    </source>
</reference>
<evidence type="ECO:0000313" key="3">
    <source>
        <dbReference type="Proteomes" id="UP000184036"/>
    </source>
</evidence>
<proteinExistence type="predicted"/>
<dbReference type="Gene3D" id="2.60.120.260">
    <property type="entry name" value="Galactose-binding domain-like"/>
    <property type="match status" value="1"/>
</dbReference>
<dbReference type="STRING" id="271157.SAMN05444396_104283"/>
<name>A0A1M5H0C6_9FLAO</name>
<gene>
    <name evidence="2" type="ORF">SAMN05444396_104283</name>
</gene>
<keyword evidence="1" id="KW-0732">Signal</keyword>
<dbReference type="OrthoDB" id="1466811at2"/>
<accession>A0A1M5H0C6</accession>
<feature type="chain" id="PRO_5012454618" description="Outer membrane protein beta-barrel domain-containing protein" evidence="1">
    <location>
        <begin position="22"/>
        <end position="530"/>
    </location>
</feature>
<sequence>MQKIILFTAIMLAAMVGKLNAQNNGTYKNVLDYSYWQPESPNYEMSFKKNEKLMDQNIFTIKSVKSKIDGFGTLMKTVPTDLYKGKTVKLSGFVKTEKVKSWAGLWMRVDYYKAQVLAFDNMRNRGIKGTTDWMKYEVVLFVPTESTSISYGTLLDGTGEIWFKDVNLEVVDDAVEETGSIKGRKNKTISFEKRAKAIADEIKSITDSEKKALKAEVETIDQDVSKGLLSKEKGETLKLEKAAVRAATIETKVAIEEAKLNQLIQDRVDGKLEDEPNKKGGRMIMLGGSNTEIGQNQTEINIASLKVYDGNEDKKNRQSKRTTSQMVFAAGLNNVVTNNTVNESDFRYLGSHFYELGVTYNSRILENDNLLHAKYGLSVMYNNLRPTDNRSFVINGNQTGLVLNTKDLKDSRFRNVYLVAPIHLEFDFSGNKDSNGNPFFRTHNSFRLGVGGYAGINLKSKQIINFDDQDLKAREKTKGDFNTNNFIYGLSTYIGYKSTSLYLKYDLNPLFKNNVIDQNNVSLGIRFDFN</sequence>
<dbReference type="RefSeq" id="WP_143151728.1">
    <property type="nucleotide sequence ID" value="NZ_FQWE01000004.1"/>
</dbReference>